<protein>
    <submittedName>
        <fullName evidence="2">GDSL family lipase</fullName>
    </submittedName>
</protein>
<comment type="caution">
    <text evidence="2">The sequence shown here is derived from an EMBL/GenBank/DDBJ whole genome shotgun (WGS) entry which is preliminary data.</text>
</comment>
<evidence type="ECO:0000259" key="1">
    <source>
        <dbReference type="Pfam" id="PF13472"/>
    </source>
</evidence>
<dbReference type="GO" id="GO:0004622">
    <property type="term" value="F:phosphatidylcholine lysophospholipase activity"/>
    <property type="evidence" value="ECO:0007669"/>
    <property type="project" value="TreeGrafter"/>
</dbReference>
<dbReference type="AlphaFoldDB" id="A0A4R4DY14"/>
<dbReference type="InterPro" id="IPR036514">
    <property type="entry name" value="SGNH_hydro_sf"/>
</dbReference>
<gene>
    <name evidence="2" type="ORF">E0485_23350</name>
</gene>
<name>A0A4R4DY14_9BACL</name>
<dbReference type="InterPro" id="IPR013830">
    <property type="entry name" value="SGNH_hydro"/>
</dbReference>
<dbReference type="InterPro" id="IPR051532">
    <property type="entry name" value="Ester_Hydrolysis_Enzymes"/>
</dbReference>
<feature type="domain" description="SGNH hydrolase-type esterase" evidence="1">
    <location>
        <begin position="12"/>
        <end position="202"/>
    </location>
</feature>
<dbReference type="Pfam" id="PF13472">
    <property type="entry name" value="Lipase_GDSL_2"/>
    <property type="match status" value="1"/>
</dbReference>
<proteinExistence type="predicted"/>
<reference evidence="2 3" key="1">
    <citation type="submission" date="2019-03" db="EMBL/GenBank/DDBJ databases">
        <authorList>
            <person name="Kim M.K.M."/>
        </authorList>
    </citation>
    <scope>NUCLEOTIDE SEQUENCE [LARGE SCALE GENOMIC DNA]</scope>
    <source>
        <strain evidence="2 3">18JY21-1</strain>
    </source>
</reference>
<dbReference type="SUPFAM" id="SSF52266">
    <property type="entry name" value="SGNH hydrolase"/>
    <property type="match status" value="1"/>
</dbReference>
<organism evidence="2 3">
    <name type="scientific">Paenibacillus albiflavus</name>
    <dbReference type="NCBI Taxonomy" id="2545760"/>
    <lineage>
        <taxon>Bacteria</taxon>
        <taxon>Bacillati</taxon>
        <taxon>Bacillota</taxon>
        <taxon>Bacilli</taxon>
        <taxon>Bacillales</taxon>
        <taxon>Paenibacillaceae</taxon>
        <taxon>Paenibacillus</taxon>
    </lineage>
</organism>
<evidence type="ECO:0000313" key="3">
    <source>
        <dbReference type="Proteomes" id="UP000295418"/>
    </source>
</evidence>
<keyword evidence="3" id="KW-1185">Reference proteome</keyword>
<dbReference type="CDD" id="cd01834">
    <property type="entry name" value="SGNH_hydrolase_like_2"/>
    <property type="match status" value="1"/>
</dbReference>
<accession>A0A4R4DY14</accession>
<dbReference type="Proteomes" id="UP000295418">
    <property type="component" value="Unassembled WGS sequence"/>
</dbReference>
<dbReference type="OrthoDB" id="9794725at2"/>
<evidence type="ECO:0000313" key="2">
    <source>
        <dbReference type="EMBL" id="TCZ70209.1"/>
    </source>
</evidence>
<dbReference type="RefSeq" id="WP_132420463.1">
    <property type="nucleotide sequence ID" value="NZ_SKFG01000045.1"/>
</dbReference>
<dbReference type="PANTHER" id="PTHR30383">
    <property type="entry name" value="THIOESTERASE 1/PROTEASE 1/LYSOPHOSPHOLIPASE L1"/>
    <property type="match status" value="1"/>
</dbReference>
<dbReference type="EMBL" id="SKFG01000045">
    <property type="protein sequence ID" value="TCZ70209.1"/>
    <property type="molecule type" value="Genomic_DNA"/>
</dbReference>
<dbReference type="Gene3D" id="3.40.50.1110">
    <property type="entry name" value="SGNH hydrolase"/>
    <property type="match status" value="1"/>
</dbReference>
<dbReference type="PANTHER" id="PTHR30383:SF5">
    <property type="entry name" value="SGNH HYDROLASE-TYPE ESTERASE DOMAIN-CONTAINING PROTEIN"/>
    <property type="match status" value="1"/>
</dbReference>
<sequence>MLLAKNDRLVMIGDSITDCERRRPIGEGRLGSLGQGYVSMVDALLQTMYPELAIRVTNMGISGDNVRNLAERWQTDVMDLEPNWLSIKIGINDVWSQYVAPYYTERHVYIEEYERTLRDLIAQAQTLPSLKGIILVSPYYIESNPQDATRQAMDQYGQVVKKIAEELNLVFVDTQAAFAGVLEHMYPGALAWDRVHPSAPGHMVIARAFLQEIGFEWK</sequence>